<name>A0A5C5RB64_9ACTN</name>
<sequence length="204" mass="21832">MLNSDNDDQLKSATFTPQKVESIVSKFPVGTHVAKSEKTLGQADVTALAASDEAVVTPSTCQGKQKFNSQRLLGAKISTVNAQIEGVRYSINAQQIPSSNASRTPRDQACERMSLAYGDGSYSIISPAESPKVAGVDTVATRTTTRTVAKETVDNFTFAAWTDDYHAVVVLATSDPSYKPQANPIDPTFAKELLSEAVRLVTTT</sequence>
<dbReference type="Proteomes" id="UP000317291">
    <property type="component" value="Unassembled WGS sequence"/>
</dbReference>
<comment type="caution">
    <text evidence="2">The sequence shown here is derived from an EMBL/GenBank/DDBJ whole genome shotgun (WGS) entry which is preliminary data.</text>
</comment>
<proteinExistence type="predicted"/>
<organism evidence="2 3">
    <name type="scientific">Tsukamurella asaccharolytica</name>
    <dbReference type="NCBI Taxonomy" id="2592067"/>
    <lineage>
        <taxon>Bacteria</taxon>
        <taxon>Bacillati</taxon>
        <taxon>Actinomycetota</taxon>
        <taxon>Actinomycetes</taxon>
        <taxon>Mycobacteriales</taxon>
        <taxon>Tsukamurellaceae</taxon>
        <taxon>Tsukamurella</taxon>
    </lineage>
</organism>
<evidence type="ECO:0000259" key="1">
    <source>
        <dbReference type="Pfam" id="PF18702"/>
    </source>
</evidence>
<protein>
    <recommendedName>
        <fullName evidence="1">DUF5642 domain-containing protein</fullName>
    </recommendedName>
</protein>
<dbReference type="RefSeq" id="WP_146559574.1">
    <property type="nucleotide sequence ID" value="NZ_VIGW01000002.1"/>
</dbReference>
<feature type="domain" description="DUF5642" evidence="1">
    <location>
        <begin position="17"/>
        <end position="201"/>
    </location>
</feature>
<evidence type="ECO:0000313" key="2">
    <source>
        <dbReference type="EMBL" id="TWS20367.1"/>
    </source>
</evidence>
<evidence type="ECO:0000313" key="3">
    <source>
        <dbReference type="Proteomes" id="UP000317291"/>
    </source>
</evidence>
<keyword evidence="3" id="KW-1185">Reference proteome</keyword>
<reference evidence="2 3" key="1">
    <citation type="submission" date="2019-06" db="EMBL/GenBank/DDBJ databases">
        <title>Tsukamurella conjunctivitidis sp. nov., Tsukamurella assacharolytica sp. nov. and Tsukamurella sputae sp. nov. isolated from patients with conjunctivitis, bacteraemia (lymphoma) and respiratory infection (sputum) in Hong Kong.</title>
        <authorList>
            <person name="Teng J.L.L."/>
            <person name="Lee H.H."/>
            <person name="Fong J.Y.H."/>
            <person name="Fok K.M.N."/>
            <person name="Lau S.K.P."/>
            <person name="Woo P.C.Y."/>
        </authorList>
    </citation>
    <scope>NUCLEOTIDE SEQUENCE [LARGE SCALE GENOMIC DNA]</scope>
    <source>
        <strain evidence="2 3">HKU71</strain>
    </source>
</reference>
<dbReference type="Pfam" id="PF18702">
    <property type="entry name" value="DUF5642"/>
    <property type="match status" value="1"/>
</dbReference>
<dbReference type="EMBL" id="VIGW01000002">
    <property type="protein sequence ID" value="TWS20367.1"/>
    <property type="molecule type" value="Genomic_DNA"/>
</dbReference>
<dbReference type="InterPro" id="IPR041313">
    <property type="entry name" value="DUF5642"/>
</dbReference>
<gene>
    <name evidence="2" type="ORF">FK529_03140</name>
</gene>
<accession>A0A5C5RB64</accession>
<dbReference type="AlphaFoldDB" id="A0A5C5RB64"/>